<evidence type="ECO:0000313" key="3">
    <source>
        <dbReference type="Proteomes" id="UP000693941"/>
    </source>
</evidence>
<evidence type="ECO:0000313" key="4">
    <source>
        <dbReference type="Proteomes" id="UP000694036"/>
    </source>
</evidence>
<dbReference type="Proteomes" id="UP000693941">
    <property type="component" value="Chromosome"/>
</dbReference>
<sequence length="54" mass="5856">MELITIDEKALYGTPLNEAVKELGQNLTLVQYTSGKRIIKQIGQGDRENGHGGG</sequence>
<accession>A0A8F5BVN0</accession>
<protein>
    <submittedName>
        <fullName evidence="1">Uncharacterized protein</fullName>
    </submittedName>
</protein>
<keyword evidence="4" id="KW-1185">Reference proteome</keyword>
<name>A0A8F5BVN0_9CREN</name>
<proteinExistence type="predicted"/>
<gene>
    <name evidence="1" type="ORF">J5U21_01819</name>
    <name evidence="2" type="ORF">J5U22_01993</name>
</gene>
<evidence type="ECO:0000313" key="2">
    <source>
        <dbReference type="EMBL" id="QXJ35446.1"/>
    </source>
</evidence>
<dbReference type="AlphaFoldDB" id="A0A8F5BVN0"/>
<organism evidence="1 3">
    <name type="scientific">Saccharolobus shibatae</name>
    <dbReference type="NCBI Taxonomy" id="2286"/>
    <lineage>
        <taxon>Archaea</taxon>
        <taxon>Thermoproteota</taxon>
        <taxon>Thermoprotei</taxon>
        <taxon>Sulfolobales</taxon>
        <taxon>Sulfolobaceae</taxon>
        <taxon>Saccharolobus</taxon>
    </lineage>
</organism>
<dbReference type="Proteomes" id="UP000694036">
    <property type="component" value="Chromosome"/>
</dbReference>
<reference evidence="1 4" key="1">
    <citation type="journal article" date="2021" name="Environ. Microbiol.">
        <title>New insights into the diversity and evolution of the archaeal mobilome from three complete genomes of Saccharolobus shibatae.</title>
        <authorList>
            <person name="Medvedeva S."/>
            <person name="Brandt D."/>
            <person name="Cvirkaite-Krupovic V."/>
            <person name="Liu Y."/>
            <person name="Severinov K."/>
            <person name="Ishino S."/>
            <person name="Ishino Y."/>
            <person name="Prangishvili D."/>
            <person name="Kalinowski J."/>
            <person name="Krupovic M."/>
        </authorList>
    </citation>
    <scope>NUCLEOTIDE SEQUENCE</scope>
    <source>
        <strain evidence="1">BEU9</strain>
        <strain evidence="2 4">S38A</strain>
    </source>
</reference>
<evidence type="ECO:0000313" key="1">
    <source>
        <dbReference type="EMBL" id="QXJ32168.1"/>
    </source>
</evidence>
<dbReference type="EMBL" id="CP077715">
    <property type="protein sequence ID" value="QXJ32168.1"/>
    <property type="molecule type" value="Genomic_DNA"/>
</dbReference>
<dbReference type="EMBL" id="CP077713">
    <property type="protein sequence ID" value="QXJ35446.1"/>
    <property type="molecule type" value="Genomic_DNA"/>
</dbReference>